<protein>
    <recommendedName>
        <fullName evidence="2">protein-glutamate O-methyltransferase</fullName>
        <ecNumber evidence="2">2.1.1.80</ecNumber>
    </recommendedName>
</protein>
<dbReference type="SUPFAM" id="SSF47757">
    <property type="entry name" value="Chemotaxis receptor methyltransferase CheR, N-terminal domain"/>
    <property type="match status" value="1"/>
</dbReference>
<dbReference type="InterPro" id="IPR029063">
    <property type="entry name" value="SAM-dependent_MTases_sf"/>
</dbReference>
<keyword evidence="3 7" id="KW-0489">Methyltransferase</keyword>
<dbReference type="PROSITE" id="PS50123">
    <property type="entry name" value="CHER"/>
    <property type="match status" value="1"/>
</dbReference>
<dbReference type="STRING" id="1121416.SAMN02745220_05178"/>
<evidence type="ECO:0000256" key="2">
    <source>
        <dbReference type="ARBA" id="ARBA00012534"/>
    </source>
</evidence>
<gene>
    <name evidence="7" type="ORF">SAMN02745220_05178</name>
</gene>
<dbReference type="InterPro" id="IPR050903">
    <property type="entry name" value="Bact_Chemotaxis_MeTrfase"/>
</dbReference>
<dbReference type="GO" id="GO:0008983">
    <property type="term" value="F:protein-glutamate O-methyltransferase activity"/>
    <property type="evidence" value="ECO:0007669"/>
    <property type="project" value="UniProtKB-EC"/>
</dbReference>
<comment type="catalytic activity">
    <reaction evidence="1">
        <text>L-glutamyl-[protein] + S-adenosyl-L-methionine = [protein]-L-glutamate 5-O-methyl ester + S-adenosyl-L-homocysteine</text>
        <dbReference type="Rhea" id="RHEA:24452"/>
        <dbReference type="Rhea" id="RHEA-COMP:10208"/>
        <dbReference type="Rhea" id="RHEA-COMP:10311"/>
        <dbReference type="ChEBI" id="CHEBI:29973"/>
        <dbReference type="ChEBI" id="CHEBI:57856"/>
        <dbReference type="ChEBI" id="CHEBI:59789"/>
        <dbReference type="ChEBI" id="CHEBI:82795"/>
        <dbReference type="EC" id="2.1.1.80"/>
    </reaction>
</comment>
<dbReference type="GO" id="GO:0032259">
    <property type="term" value="P:methylation"/>
    <property type="evidence" value="ECO:0007669"/>
    <property type="project" value="UniProtKB-KW"/>
</dbReference>
<dbReference type="SMART" id="SM00138">
    <property type="entry name" value="MeTrc"/>
    <property type="match status" value="1"/>
</dbReference>
<feature type="non-terminal residue" evidence="7">
    <location>
        <position position="1"/>
    </location>
</feature>
<dbReference type="Gene3D" id="1.10.155.10">
    <property type="entry name" value="Chemotaxis receptor methyltransferase CheR, N-terminal domain"/>
    <property type="match status" value="1"/>
</dbReference>
<dbReference type="EC" id="2.1.1.80" evidence="2"/>
<dbReference type="PANTHER" id="PTHR24422">
    <property type="entry name" value="CHEMOTAXIS PROTEIN METHYLTRANSFERASE"/>
    <property type="match status" value="1"/>
</dbReference>
<accession>A0A1M7YLP8</accession>
<dbReference type="InterPro" id="IPR022641">
    <property type="entry name" value="CheR_N"/>
</dbReference>
<evidence type="ECO:0000256" key="3">
    <source>
        <dbReference type="ARBA" id="ARBA00022603"/>
    </source>
</evidence>
<evidence type="ECO:0000256" key="1">
    <source>
        <dbReference type="ARBA" id="ARBA00001541"/>
    </source>
</evidence>
<name>A0A1M7YLP8_9BACT</name>
<reference evidence="7 8" key="1">
    <citation type="submission" date="2016-12" db="EMBL/GenBank/DDBJ databases">
        <authorList>
            <person name="Song W.-J."/>
            <person name="Kurnit D.M."/>
        </authorList>
    </citation>
    <scope>NUCLEOTIDE SEQUENCE [LARGE SCALE GENOMIC DNA]</scope>
    <source>
        <strain evidence="7 8">DSM 18488</strain>
    </source>
</reference>
<dbReference type="SUPFAM" id="SSF53335">
    <property type="entry name" value="S-adenosyl-L-methionine-dependent methyltransferases"/>
    <property type="match status" value="1"/>
</dbReference>
<dbReference type="PIRSF" id="PIRSF000410">
    <property type="entry name" value="CheR"/>
    <property type="match status" value="1"/>
</dbReference>
<dbReference type="InterPro" id="IPR000780">
    <property type="entry name" value="CheR_MeTrfase"/>
</dbReference>
<dbReference type="PRINTS" id="PR00996">
    <property type="entry name" value="CHERMTFRASE"/>
</dbReference>
<dbReference type="AlphaFoldDB" id="A0A1M7YLP8"/>
<dbReference type="Gene3D" id="3.40.50.150">
    <property type="entry name" value="Vaccinia Virus protein VP39"/>
    <property type="match status" value="1"/>
</dbReference>
<sequence length="292" mass="33661">AQIRSIKRSNGKVFMDATLTKRDFQQLSSFIYDNLGIKMPDSKSTMLTGRLTKRLRALELSSFSEYCDFLFSPEGQEEEMVHLVNVITTNKTDFFREPSHFSYLTQTALPTLQKTRTYSYQNSLKVWSAGCSTGEEPYTLAMVLSEIEASQAGFRFDILATDISTRVLEIARRAIYPMGLIQPVAPLFRKKYLLKGKNAKNPQVRIVPELRKRVRFGRLNFMDENFGLPYTVDIIFCRNVIIYFDKQTQEKLMIKFCQFLNQGGYLFLGHSESLHGYDTPLSQVAPTIYRKL</sequence>
<evidence type="ECO:0000313" key="7">
    <source>
        <dbReference type="EMBL" id="SHO53512.1"/>
    </source>
</evidence>
<keyword evidence="4 7" id="KW-0808">Transferase</keyword>
<evidence type="ECO:0000313" key="8">
    <source>
        <dbReference type="Proteomes" id="UP000184603"/>
    </source>
</evidence>
<organism evidence="7 8">
    <name type="scientific">Desulfopila aestuarii DSM 18488</name>
    <dbReference type="NCBI Taxonomy" id="1121416"/>
    <lineage>
        <taxon>Bacteria</taxon>
        <taxon>Pseudomonadati</taxon>
        <taxon>Thermodesulfobacteriota</taxon>
        <taxon>Desulfobulbia</taxon>
        <taxon>Desulfobulbales</taxon>
        <taxon>Desulfocapsaceae</taxon>
        <taxon>Desulfopila</taxon>
    </lineage>
</organism>
<dbReference type="Pfam" id="PF03705">
    <property type="entry name" value="CheR_N"/>
    <property type="match status" value="1"/>
</dbReference>
<dbReference type="PANTHER" id="PTHR24422:SF26">
    <property type="entry name" value="CHEMOTAXIS PROTEIN METHYLTRANSFERASE"/>
    <property type="match status" value="1"/>
</dbReference>
<evidence type="ECO:0000259" key="6">
    <source>
        <dbReference type="PROSITE" id="PS50123"/>
    </source>
</evidence>
<evidence type="ECO:0000256" key="5">
    <source>
        <dbReference type="ARBA" id="ARBA00022691"/>
    </source>
</evidence>
<proteinExistence type="predicted"/>
<dbReference type="InterPro" id="IPR036804">
    <property type="entry name" value="CheR_N_sf"/>
</dbReference>
<dbReference type="InterPro" id="IPR022642">
    <property type="entry name" value="CheR_C"/>
</dbReference>
<evidence type="ECO:0000256" key="4">
    <source>
        <dbReference type="ARBA" id="ARBA00022679"/>
    </source>
</evidence>
<dbReference type="Proteomes" id="UP000184603">
    <property type="component" value="Unassembled WGS sequence"/>
</dbReference>
<dbReference type="EMBL" id="FRFE01000059">
    <property type="protein sequence ID" value="SHO53512.1"/>
    <property type="molecule type" value="Genomic_DNA"/>
</dbReference>
<feature type="domain" description="CheR-type methyltransferase" evidence="6">
    <location>
        <begin position="12"/>
        <end position="292"/>
    </location>
</feature>
<keyword evidence="8" id="KW-1185">Reference proteome</keyword>
<dbReference type="Pfam" id="PF01739">
    <property type="entry name" value="CheR"/>
    <property type="match status" value="1"/>
</dbReference>
<dbReference type="InterPro" id="IPR026024">
    <property type="entry name" value="Chemotaxis_MeTrfase_CheR"/>
</dbReference>
<keyword evidence="5" id="KW-0949">S-adenosyl-L-methionine</keyword>